<feature type="compositionally biased region" description="Basic residues" evidence="6">
    <location>
        <begin position="265"/>
        <end position="274"/>
    </location>
</feature>
<dbReference type="SMART" id="SM00195">
    <property type="entry name" value="DSPc"/>
    <property type="match status" value="1"/>
</dbReference>
<feature type="transmembrane region" description="Helical" evidence="7">
    <location>
        <begin position="123"/>
        <end position="142"/>
    </location>
</feature>
<dbReference type="GO" id="GO:0005829">
    <property type="term" value="C:cytosol"/>
    <property type="evidence" value="ECO:0007669"/>
    <property type="project" value="TreeGrafter"/>
</dbReference>
<dbReference type="SUPFAM" id="SSF52799">
    <property type="entry name" value="(Phosphotyrosine protein) phosphatases II"/>
    <property type="match status" value="1"/>
</dbReference>
<keyword evidence="7" id="KW-1133">Transmembrane helix</keyword>
<sequence length="413" mass="44728">MFIMKRKFLMDALSSRESQSLSCIKEKKQGKIYLALISGFFATTGSILGKLSSNIEMNSIFELLIKGIFLLLMITSNTVGCIFFVKALNISKSSLSCTITSATTSYVCSAFAGFLIFNEQTSLNWWFGISLIILGLFFVNYTPFISDSVASLAGMSRSVTVAVAYIMSTTNLSWKEALKVVRVGRSIANPNVGFQQQLKDFESSRLHEERRRLKERFPSLALAESDAEVCRTTLRNYETMALAREVCEGKCAMGRPCPTGLCRQPSKRSPRRKPSAGSTSSLNTGRTPPQTPRMLPSAPPSPAMHRSASVLSASRPRSGPAGLHYYTGGSAPPSRAVSRVDLSAAVACSSSSTSLTSVGRSGISTSNWRLAAGSAPNTPRPTPPVSPQRWPRRASTRQTPPLPISPENPSTTT</sequence>
<evidence type="ECO:0000256" key="1">
    <source>
        <dbReference type="ARBA" id="ARBA00008601"/>
    </source>
</evidence>
<keyword evidence="2" id="KW-0378">Hydrolase</keyword>
<comment type="catalytic activity">
    <reaction evidence="4">
        <text>O-phospho-L-seryl-[protein] + H2O = L-seryl-[protein] + phosphate</text>
        <dbReference type="Rhea" id="RHEA:20629"/>
        <dbReference type="Rhea" id="RHEA-COMP:9863"/>
        <dbReference type="Rhea" id="RHEA-COMP:11604"/>
        <dbReference type="ChEBI" id="CHEBI:15377"/>
        <dbReference type="ChEBI" id="CHEBI:29999"/>
        <dbReference type="ChEBI" id="CHEBI:43474"/>
        <dbReference type="ChEBI" id="CHEBI:83421"/>
        <dbReference type="EC" id="3.1.3.16"/>
    </reaction>
</comment>
<dbReference type="PANTHER" id="PTHR45948:SF2">
    <property type="entry name" value="DUAL SPECIFICITY PROTEIN PHOSPHATASE"/>
    <property type="match status" value="1"/>
</dbReference>
<dbReference type="GO" id="GO:0007165">
    <property type="term" value="P:signal transduction"/>
    <property type="evidence" value="ECO:0007669"/>
    <property type="project" value="TreeGrafter"/>
</dbReference>
<dbReference type="Proteomes" id="UP000242457">
    <property type="component" value="Unassembled WGS sequence"/>
</dbReference>
<dbReference type="OrthoDB" id="9979246at2759"/>
<dbReference type="SUPFAM" id="SSF103481">
    <property type="entry name" value="Multidrug resistance efflux transporter EmrE"/>
    <property type="match status" value="1"/>
</dbReference>
<evidence type="ECO:0000256" key="2">
    <source>
        <dbReference type="ARBA" id="ARBA00022801"/>
    </source>
</evidence>
<dbReference type="Gene3D" id="1.10.3730.20">
    <property type="match status" value="1"/>
</dbReference>
<gene>
    <name evidence="9" type="ORF">APICC_09610</name>
</gene>
<evidence type="ECO:0000256" key="3">
    <source>
        <dbReference type="ARBA" id="ARBA00022912"/>
    </source>
</evidence>
<dbReference type="Pfam" id="PF00782">
    <property type="entry name" value="DSPc"/>
    <property type="match status" value="1"/>
</dbReference>
<comment type="catalytic activity">
    <reaction evidence="5">
        <text>O-phospho-L-threonyl-[protein] + H2O = L-threonyl-[protein] + phosphate</text>
        <dbReference type="Rhea" id="RHEA:47004"/>
        <dbReference type="Rhea" id="RHEA-COMP:11060"/>
        <dbReference type="Rhea" id="RHEA-COMP:11605"/>
        <dbReference type="ChEBI" id="CHEBI:15377"/>
        <dbReference type="ChEBI" id="CHEBI:30013"/>
        <dbReference type="ChEBI" id="CHEBI:43474"/>
        <dbReference type="ChEBI" id="CHEBI:61977"/>
        <dbReference type="EC" id="3.1.3.16"/>
    </reaction>
</comment>
<evidence type="ECO:0000256" key="5">
    <source>
        <dbReference type="ARBA" id="ARBA00048336"/>
    </source>
</evidence>
<keyword evidence="7" id="KW-0472">Membrane</keyword>
<dbReference type="InterPro" id="IPR000340">
    <property type="entry name" value="Dual-sp_phosphatase_cat-dom"/>
</dbReference>
<evidence type="ECO:0000313" key="9">
    <source>
        <dbReference type="EMBL" id="PBC30931.1"/>
    </source>
</evidence>
<evidence type="ECO:0000256" key="7">
    <source>
        <dbReference type="SAM" id="Phobius"/>
    </source>
</evidence>
<feature type="compositionally biased region" description="Polar residues" evidence="6">
    <location>
        <begin position="276"/>
        <end position="288"/>
    </location>
</feature>
<dbReference type="EMBL" id="KZ288253">
    <property type="protein sequence ID" value="PBC30931.1"/>
    <property type="molecule type" value="Genomic_DNA"/>
</dbReference>
<evidence type="ECO:0000313" key="10">
    <source>
        <dbReference type="Proteomes" id="UP000242457"/>
    </source>
</evidence>
<dbReference type="GO" id="GO:0004722">
    <property type="term" value="F:protein serine/threonine phosphatase activity"/>
    <property type="evidence" value="ECO:0007669"/>
    <property type="project" value="UniProtKB-EC"/>
</dbReference>
<protein>
    <submittedName>
        <fullName evidence="9">Dual specificity protein phosphatase</fullName>
    </submittedName>
</protein>
<dbReference type="InterPro" id="IPR020422">
    <property type="entry name" value="TYR_PHOSPHATASE_DUAL_dom"/>
</dbReference>
<organism evidence="9 10">
    <name type="scientific">Apis cerana cerana</name>
    <name type="common">Oriental honeybee</name>
    <dbReference type="NCBI Taxonomy" id="94128"/>
    <lineage>
        <taxon>Eukaryota</taxon>
        <taxon>Metazoa</taxon>
        <taxon>Ecdysozoa</taxon>
        <taxon>Arthropoda</taxon>
        <taxon>Hexapoda</taxon>
        <taxon>Insecta</taxon>
        <taxon>Pterygota</taxon>
        <taxon>Neoptera</taxon>
        <taxon>Endopterygota</taxon>
        <taxon>Hymenoptera</taxon>
        <taxon>Apocrita</taxon>
        <taxon>Aculeata</taxon>
        <taxon>Apoidea</taxon>
        <taxon>Anthophila</taxon>
        <taxon>Apidae</taxon>
        <taxon>Apis</taxon>
    </lineage>
</organism>
<dbReference type="AlphaFoldDB" id="A0A2A3EIT8"/>
<dbReference type="GO" id="GO:0004725">
    <property type="term" value="F:protein tyrosine phosphatase activity"/>
    <property type="evidence" value="ECO:0007669"/>
    <property type="project" value="TreeGrafter"/>
</dbReference>
<feature type="transmembrane region" description="Helical" evidence="7">
    <location>
        <begin position="63"/>
        <end position="85"/>
    </location>
</feature>
<dbReference type="STRING" id="94128.A0A2A3EIT8"/>
<keyword evidence="10" id="KW-1185">Reference proteome</keyword>
<keyword evidence="7" id="KW-0812">Transmembrane</keyword>
<dbReference type="PANTHER" id="PTHR45948">
    <property type="entry name" value="DUAL SPECIFICITY PROTEIN PHOSPHATASE DDB_G0269404-RELATED"/>
    <property type="match status" value="1"/>
</dbReference>
<dbReference type="InterPro" id="IPR029021">
    <property type="entry name" value="Prot-tyrosine_phosphatase-like"/>
</dbReference>
<feature type="region of interest" description="Disordered" evidence="6">
    <location>
        <begin position="367"/>
        <end position="413"/>
    </location>
</feature>
<feature type="transmembrane region" description="Helical" evidence="7">
    <location>
        <begin position="97"/>
        <end position="117"/>
    </location>
</feature>
<evidence type="ECO:0000259" key="8">
    <source>
        <dbReference type="SMART" id="SM00195"/>
    </source>
</evidence>
<accession>A0A2A3EIT8</accession>
<evidence type="ECO:0000256" key="6">
    <source>
        <dbReference type="SAM" id="MobiDB-lite"/>
    </source>
</evidence>
<reference evidence="9 10" key="1">
    <citation type="submission" date="2014-07" db="EMBL/GenBank/DDBJ databases">
        <title>Genomic and transcriptomic analysis on Apis cerana provide comprehensive insights into honey bee biology.</title>
        <authorList>
            <person name="Diao Q."/>
            <person name="Sun L."/>
            <person name="Zheng H."/>
            <person name="Zheng H."/>
            <person name="Xu S."/>
            <person name="Wang S."/>
            <person name="Zeng Z."/>
            <person name="Hu F."/>
            <person name="Su S."/>
            <person name="Wu J."/>
        </authorList>
    </citation>
    <scope>NUCLEOTIDE SEQUENCE [LARGE SCALE GENOMIC DNA]</scope>
    <source>
        <tissue evidence="9">Pupae without intestine</tissue>
    </source>
</reference>
<dbReference type="Gene3D" id="3.90.190.10">
    <property type="entry name" value="Protein tyrosine phosphatase superfamily"/>
    <property type="match status" value="1"/>
</dbReference>
<name>A0A2A3EIT8_APICC</name>
<dbReference type="InterPro" id="IPR037185">
    <property type="entry name" value="EmrE-like"/>
</dbReference>
<comment type="similarity">
    <text evidence="1">Belongs to the protein-tyrosine phosphatase family. Non-receptor class dual specificity subfamily.</text>
</comment>
<keyword evidence="3" id="KW-0904">Protein phosphatase</keyword>
<feature type="domain" description="Tyrosine-protein phosphatase" evidence="8">
    <location>
        <begin position="73"/>
        <end position="204"/>
    </location>
</feature>
<evidence type="ECO:0000256" key="4">
    <source>
        <dbReference type="ARBA" id="ARBA00047761"/>
    </source>
</evidence>
<proteinExistence type="inferred from homology"/>
<feature type="region of interest" description="Disordered" evidence="6">
    <location>
        <begin position="258"/>
        <end position="335"/>
    </location>
</feature>